<dbReference type="GO" id="GO:0006412">
    <property type="term" value="P:translation"/>
    <property type="evidence" value="ECO:0007669"/>
    <property type="project" value="UniProtKB-KW"/>
</dbReference>
<keyword evidence="1" id="KW-0648">Protein biosynthesis</keyword>
<dbReference type="EMBL" id="AUZZ01009944">
    <property type="protein sequence ID" value="EQD31726.1"/>
    <property type="molecule type" value="Genomic_DNA"/>
</dbReference>
<comment type="caution">
    <text evidence="4">The sequence shown here is derived from an EMBL/GenBank/DDBJ whole genome shotgun (WGS) entry which is preliminary data.</text>
</comment>
<dbReference type="PANTHER" id="PTHR22594">
    <property type="entry name" value="ASPARTYL/LYSYL-TRNA SYNTHETASE"/>
    <property type="match status" value="1"/>
</dbReference>
<evidence type="ECO:0000256" key="1">
    <source>
        <dbReference type="ARBA" id="ARBA00022917"/>
    </source>
</evidence>
<keyword evidence="2 4" id="KW-0030">Aminoacyl-tRNA synthetase</keyword>
<accession>T0Y980</accession>
<keyword evidence="2 4" id="KW-0436">Ligase</keyword>
<dbReference type="InterPro" id="IPR004365">
    <property type="entry name" value="NA-bd_OB_tRNA"/>
</dbReference>
<name>T0Y980_9ZZZZ</name>
<evidence type="ECO:0000313" key="4">
    <source>
        <dbReference type="EMBL" id="EQD31726.1"/>
    </source>
</evidence>
<feature type="domain" description="OB" evidence="3">
    <location>
        <begin position="22"/>
        <end position="79"/>
    </location>
</feature>
<evidence type="ECO:0000256" key="2">
    <source>
        <dbReference type="ARBA" id="ARBA00023146"/>
    </source>
</evidence>
<dbReference type="Pfam" id="PF01336">
    <property type="entry name" value="tRNA_anti-codon"/>
    <property type="match status" value="1"/>
</dbReference>
<dbReference type="InterPro" id="IPR012340">
    <property type="entry name" value="NA-bd_OB-fold"/>
</dbReference>
<reference evidence="4" key="2">
    <citation type="journal article" date="2014" name="ISME J.">
        <title>Microbial stratification in low pH oxic and suboxic macroscopic growths along an acid mine drainage.</title>
        <authorList>
            <person name="Mendez-Garcia C."/>
            <person name="Mesa V."/>
            <person name="Sprenger R.R."/>
            <person name="Richter M."/>
            <person name="Diez M.S."/>
            <person name="Solano J."/>
            <person name="Bargiela R."/>
            <person name="Golyshina O.V."/>
            <person name="Manteca A."/>
            <person name="Ramos J.L."/>
            <person name="Gallego J.R."/>
            <person name="Llorente I."/>
            <person name="Martins Dos Santos V.A."/>
            <person name="Jensen O.N."/>
            <person name="Pelaez A.I."/>
            <person name="Sanchez J."/>
            <person name="Ferrer M."/>
        </authorList>
    </citation>
    <scope>NUCLEOTIDE SEQUENCE</scope>
</reference>
<dbReference type="SUPFAM" id="SSF50249">
    <property type="entry name" value="Nucleic acid-binding proteins"/>
    <property type="match status" value="1"/>
</dbReference>
<protein>
    <submittedName>
        <fullName evidence="4">Aspartyl-tRNA synthetase</fullName>
    </submittedName>
</protein>
<dbReference type="AlphaFoldDB" id="T0Y980"/>
<feature type="non-terminal residue" evidence="4">
    <location>
        <position position="80"/>
    </location>
</feature>
<organism evidence="4">
    <name type="scientific">mine drainage metagenome</name>
    <dbReference type="NCBI Taxonomy" id="410659"/>
    <lineage>
        <taxon>unclassified sequences</taxon>
        <taxon>metagenomes</taxon>
        <taxon>ecological metagenomes</taxon>
    </lineage>
</organism>
<gene>
    <name evidence="4" type="ORF">B2A_13729</name>
</gene>
<dbReference type="GO" id="GO:0005524">
    <property type="term" value="F:ATP binding"/>
    <property type="evidence" value="ECO:0007669"/>
    <property type="project" value="UniProtKB-KW"/>
</dbReference>
<dbReference type="Gene3D" id="2.40.50.140">
    <property type="entry name" value="Nucleic acid-binding proteins"/>
    <property type="match status" value="1"/>
</dbReference>
<proteinExistence type="predicted"/>
<sequence>MGRTYFIGDLSADMDGKEAILDGWVHEVRELGNLTFLLLRDRSGIVQVVGKKDATSDEVIKSMSLPKESVVEVRGTVKKN</sequence>
<reference evidence="4" key="1">
    <citation type="submission" date="2013-08" db="EMBL/GenBank/DDBJ databases">
        <authorList>
            <person name="Mendez C."/>
            <person name="Richter M."/>
            <person name="Ferrer M."/>
            <person name="Sanchez J."/>
        </authorList>
    </citation>
    <scope>NUCLEOTIDE SEQUENCE</scope>
</reference>
<dbReference type="GO" id="GO:0003676">
    <property type="term" value="F:nucleic acid binding"/>
    <property type="evidence" value="ECO:0007669"/>
    <property type="project" value="InterPro"/>
</dbReference>
<evidence type="ECO:0000259" key="3">
    <source>
        <dbReference type="Pfam" id="PF01336"/>
    </source>
</evidence>
<dbReference type="GO" id="GO:0004812">
    <property type="term" value="F:aminoacyl-tRNA ligase activity"/>
    <property type="evidence" value="ECO:0007669"/>
    <property type="project" value="UniProtKB-KW"/>
</dbReference>